<dbReference type="InterPro" id="IPR050316">
    <property type="entry name" value="Tyrosinase/Hemocyanin"/>
</dbReference>
<dbReference type="SUPFAM" id="SSF48056">
    <property type="entry name" value="Di-copper centre-containing domain"/>
    <property type="match status" value="1"/>
</dbReference>
<gene>
    <name evidence="6" type="ORF">FA15DRAFT_615423</name>
</gene>
<dbReference type="PANTHER" id="PTHR11474:SF126">
    <property type="entry name" value="TYROSINASE-LIKE PROTEIN TYR-1-RELATED"/>
    <property type="match status" value="1"/>
</dbReference>
<dbReference type="Proteomes" id="UP000307440">
    <property type="component" value="Unassembled WGS sequence"/>
</dbReference>
<feature type="domain" description="Tyrosinase copper-binding" evidence="4">
    <location>
        <begin position="103"/>
        <end position="120"/>
    </location>
</feature>
<feature type="domain" description="Tyrosinase copper-binding" evidence="5">
    <location>
        <begin position="295"/>
        <end position="306"/>
    </location>
</feature>
<keyword evidence="7" id="KW-1185">Reference proteome</keyword>
<dbReference type="PANTHER" id="PTHR11474">
    <property type="entry name" value="TYROSINASE FAMILY MEMBER"/>
    <property type="match status" value="1"/>
</dbReference>
<evidence type="ECO:0000256" key="1">
    <source>
        <dbReference type="ARBA" id="ARBA00022723"/>
    </source>
</evidence>
<evidence type="ECO:0000259" key="5">
    <source>
        <dbReference type="PROSITE" id="PS00498"/>
    </source>
</evidence>
<dbReference type="STRING" id="230819.A0A5C3L0P8"/>
<evidence type="ECO:0000313" key="6">
    <source>
        <dbReference type="EMBL" id="TFK26542.1"/>
    </source>
</evidence>
<dbReference type="AlphaFoldDB" id="A0A5C3L0P8"/>
<dbReference type="Gene3D" id="1.10.1280.10">
    <property type="entry name" value="Di-copper center containing domain from catechol oxidase"/>
    <property type="match status" value="1"/>
</dbReference>
<protein>
    <submittedName>
        <fullName evidence="6">Di-copper centre-containing protein</fullName>
    </submittedName>
</protein>
<dbReference type="PROSITE" id="PS00498">
    <property type="entry name" value="TYROSINASE_2"/>
    <property type="match status" value="1"/>
</dbReference>
<keyword evidence="2" id="KW-0186">Copper</keyword>
<dbReference type="OrthoDB" id="6132182at2759"/>
<evidence type="ECO:0000256" key="3">
    <source>
        <dbReference type="SAM" id="SignalP"/>
    </source>
</evidence>
<feature type="chain" id="PRO_5022969653" evidence="3">
    <location>
        <begin position="25"/>
        <end position="371"/>
    </location>
</feature>
<evidence type="ECO:0000313" key="7">
    <source>
        <dbReference type="Proteomes" id="UP000307440"/>
    </source>
</evidence>
<proteinExistence type="predicted"/>
<dbReference type="InterPro" id="IPR008922">
    <property type="entry name" value="Di-copper_centre_dom_sf"/>
</dbReference>
<dbReference type="PROSITE" id="PS00497">
    <property type="entry name" value="TYROSINASE_1"/>
    <property type="match status" value="1"/>
</dbReference>
<reference evidence="6 7" key="1">
    <citation type="journal article" date="2019" name="Nat. Ecol. Evol.">
        <title>Megaphylogeny resolves global patterns of mushroom evolution.</title>
        <authorList>
            <person name="Varga T."/>
            <person name="Krizsan K."/>
            <person name="Foldi C."/>
            <person name="Dima B."/>
            <person name="Sanchez-Garcia M."/>
            <person name="Sanchez-Ramirez S."/>
            <person name="Szollosi G.J."/>
            <person name="Szarkandi J.G."/>
            <person name="Papp V."/>
            <person name="Albert L."/>
            <person name="Andreopoulos W."/>
            <person name="Angelini C."/>
            <person name="Antonin V."/>
            <person name="Barry K.W."/>
            <person name="Bougher N.L."/>
            <person name="Buchanan P."/>
            <person name="Buyck B."/>
            <person name="Bense V."/>
            <person name="Catcheside P."/>
            <person name="Chovatia M."/>
            <person name="Cooper J."/>
            <person name="Damon W."/>
            <person name="Desjardin D."/>
            <person name="Finy P."/>
            <person name="Geml J."/>
            <person name="Haridas S."/>
            <person name="Hughes K."/>
            <person name="Justo A."/>
            <person name="Karasinski D."/>
            <person name="Kautmanova I."/>
            <person name="Kiss B."/>
            <person name="Kocsube S."/>
            <person name="Kotiranta H."/>
            <person name="LaButti K.M."/>
            <person name="Lechner B.E."/>
            <person name="Liimatainen K."/>
            <person name="Lipzen A."/>
            <person name="Lukacs Z."/>
            <person name="Mihaltcheva S."/>
            <person name="Morgado L.N."/>
            <person name="Niskanen T."/>
            <person name="Noordeloos M.E."/>
            <person name="Ohm R.A."/>
            <person name="Ortiz-Santana B."/>
            <person name="Ovrebo C."/>
            <person name="Racz N."/>
            <person name="Riley R."/>
            <person name="Savchenko A."/>
            <person name="Shiryaev A."/>
            <person name="Soop K."/>
            <person name="Spirin V."/>
            <person name="Szebenyi C."/>
            <person name="Tomsovsky M."/>
            <person name="Tulloss R.E."/>
            <person name="Uehling J."/>
            <person name="Grigoriev I.V."/>
            <person name="Vagvolgyi C."/>
            <person name="Papp T."/>
            <person name="Martin F.M."/>
            <person name="Miettinen O."/>
            <person name="Hibbett D.S."/>
            <person name="Nagy L.G."/>
        </authorList>
    </citation>
    <scope>NUCLEOTIDE SEQUENCE [LARGE SCALE GENOMIC DNA]</scope>
    <source>
        <strain evidence="6 7">CBS 121175</strain>
    </source>
</reference>
<evidence type="ECO:0000259" key="4">
    <source>
        <dbReference type="PROSITE" id="PS00497"/>
    </source>
</evidence>
<dbReference type="GO" id="GO:0046872">
    <property type="term" value="F:metal ion binding"/>
    <property type="evidence" value="ECO:0007669"/>
    <property type="project" value="UniProtKB-KW"/>
</dbReference>
<dbReference type="PRINTS" id="PR00092">
    <property type="entry name" value="TYROSINASE"/>
</dbReference>
<sequence>MASAARHLISLSLITLLLAVIVRGSLTPNVSTEALGNRATKSSCGQIRTRREWRTLKPAQKLDFIRSIQCLQTRRARNSKHPNVVTLWDELQESHLKHAHDAHLVAQFLPWHRYFLHIYEKTLRESCQYHGPLPYWNQAIDADSSLPFSASPVFHPILGFGGDGVPGTYTVPEDPNPNDPDLTSFIIPEFYKGCVRTGPFASLKLNIGPGHLVTKHCLTRGIGESLRTRVGGAAVSALLSQPNFQAFMLEIDGPPQVINGRALPNLPAPEDIPLHQAGHLMVGGAMANYYTSNADPLFYLHHANVDRLWWLWQQANATRLNEISGPSDVRNFTNGPQITLDTPLKFGTLYQDVPVRYAMDTSSKKLCYTYV</sequence>
<dbReference type="Pfam" id="PF00264">
    <property type="entry name" value="Tyrosinase"/>
    <property type="match status" value="1"/>
</dbReference>
<name>A0A5C3L0P8_COPMA</name>
<organism evidence="6 7">
    <name type="scientific">Coprinopsis marcescibilis</name>
    <name type="common">Agaric fungus</name>
    <name type="synonym">Psathyrella marcescibilis</name>
    <dbReference type="NCBI Taxonomy" id="230819"/>
    <lineage>
        <taxon>Eukaryota</taxon>
        <taxon>Fungi</taxon>
        <taxon>Dikarya</taxon>
        <taxon>Basidiomycota</taxon>
        <taxon>Agaricomycotina</taxon>
        <taxon>Agaricomycetes</taxon>
        <taxon>Agaricomycetidae</taxon>
        <taxon>Agaricales</taxon>
        <taxon>Agaricineae</taxon>
        <taxon>Psathyrellaceae</taxon>
        <taxon>Coprinopsis</taxon>
    </lineage>
</organism>
<dbReference type="EMBL" id="ML210173">
    <property type="protein sequence ID" value="TFK26542.1"/>
    <property type="molecule type" value="Genomic_DNA"/>
</dbReference>
<evidence type="ECO:0000256" key="2">
    <source>
        <dbReference type="ARBA" id="ARBA00023008"/>
    </source>
</evidence>
<keyword evidence="3" id="KW-0732">Signal</keyword>
<dbReference type="InterPro" id="IPR002227">
    <property type="entry name" value="Tyrosinase_Cu-bd"/>
</dbReference>
<accession>A0A5C3L0P8</accession>
<feature type="signal peptide" evidence="3">
    <location>
        <begin position="1"/>
        <end position="24"/>
    </location>
</feature>
<keyword evidence="1" id="KW-0479">Metal-binding</keyword>
<dbReference type="GO" id="GO:0016491">
    <property type="term" value="F:oxidoreductase activity"/>
    <property type="evidence" value="ECO:0007669"/>
    <property type="project" value="InterPro"/>
</dbReference>